<evidence type="ECO:0000256" key="8">
    <source>
        <dbReference type="SAM" id="SignalP"/>
    </source>
</evidence>
<evidence type="ECO:0000256" key="1">
    <source>
        <dbReference type="ARBA" id="ARBA00004571"/>
    </source>
</evidence>
<dbReference type="InterPro" id="IPR023997">
    <property type="entry name" value="TonB-dep_OMP_SusC/RagA_CS"/>
</dbReference>
<dbReference type="Pfam" id="PF07715">
    <property type="entry name" value="Plug"/>
    <property type="match status" value="1"/>
</dbReference>
<dbReference type="SUPFAM" id="SSF49464">
    <property type="entry name" value="Carboxypeptidase regulatory domain-like"/>
    <property type="match status" value="1"/>
</dbReference>
<dbReference type="Gene3D" id="2.170.130.10">
    <property type="entry name" value="TonB-dependent receptor, plug domain"/>
    <property type="match status" value="1"/>
</dbReference>
<dbReference type="EMBL" id="NBAX01000003">
    <property type="protein sequence ID" value="PNP95682.1"/>
    <property type="molecule type" value="Genomic_DNA"/>
</dbReference>
<proteinExistence type="inferred from homology"/>
<dbReference type="RefSeq" id="WP_103002990.1">
    <property type="nucleotide sequence ID" value="NZ_NBAX01000003.1"/>
</dbReference>
<evidence type="ECO:0000256" key="7">
    <source>
        <dbReference type="PROSITE-ProRule" id="PRU01360"/>
    </source>
</evidence>
<dbReference type="InterPro" id="IPR012910">
    <property type="entry name" value="Plug_dom"/>
</dbReference>
<dbReference type="Gene3D" id="2.40.170.20">
    <property type="entry name" value="TonB-dependent receptor, beta-barrel domain"/>
    <property type="match status" value="1"/>
</dbReference>
<organism evidence="10 11">
    <name type="scientific">Hoylesella timonensis</name>
    <dbReference type="NCBI Taxonomy" id="386414"/>
    <lineage>
        <taxon>Bacteria</taxon>
        <taxon>Pseudomonadati</taxon>
        <taxon>Bacteroidota</taxon>
        <taxon>Bacteroidia</taxon>
        <taxon>Bacteroidales</taxon>
        <taxon>Prevotellaceae</taxon>
        <taxon>Hoylesella</taxon>
    </lineage>
</organism>
<evidence type="ECO:0000256" key="2">
    <source>
        <dbReference type="ARBA" id="ARBA00022448"/>
    </source>
</evidence>
<dbReference type="InterPro" id="IPR039426">
    <property type="entry name" value="TonB-dep_rcpt-like"/>
</dbReference>
<keyword evidence="3 7" id="KW-1134">Transmembrane beta strand</keyword>
<dbReference type="InterPro" id="IPR008969">
    <property type="entry name" value="CarboxyPept-like_regulatory"/>
</dbReference>
<dbReference type="Proteomes" id="UP000236634">
    <property type="component" value="Unassembled WGS sequence"/>
</dbReference>
<evidence type="ECO:0000256" key="6">
    <source>
        <dbReference type="ARBA" id="ARBA00023237"/>
    </source>
</evidence>
<dbReference type="InterPro" id="IPR023996">
    <property type="entry name" value="TonB-dep_OMP_SusC/RagA"/>
</dbReference>
<dbReference type="AlphaFoldDB" id="A0A2K0XMD3"/>
<keyword evidence="4 7" id="KW-0812">Transmembrane</keyword>
<dbReference type="InterPro" id="IPR036942">
    <property type="entry name" value="Beta-barrel_TonB_sf"/>
</dbReference>
<protein>
    <submittedName>
        <fullName evidence="10">SusC/RagA family protein</fullName>
    </submittedName>
</protein>
<keyword evidence="8" id="KW-0732">Signal</keyword>
<dbReference type="Pfam" id="PF13715">
    <property type="entry name" value="CarbopepD_reg_2"/>
    <property type="match status" value="1"/>
</dbReference>
<gene>
    <name evidence="10" type="ORF">BFS16_04805</name>
</gene>
<evidence type="ECO:0000256" key="5">
    <source>
        <dbReference type="ARBA" id="ARBA00023136"/>
    </source>
</evidence>
<evidence type="ECO:0000313" key="10">
    <source>
        <dbReference type="EMBL" id="PNP95682.1"/>
    </source>
</evidence>
<feature type="domain" description="TonB-dependent receptor plug" evidence="9">
    <location>
        <begin position="114"/>
        <end position="221"/>
    </location>
</feature>
<keyword evidence="2 7" id="KW-0813">Transport</keyword>
<dbReference type="InterPro" id="IPR037066">
    <property type="entry name" value="Plug_dom_sf"/>
</dbReference>
<name>A0A2K0XMD3_9BACT</name>
<feature type="chain" id="PRO_5014408419" evidence="8">
    <location>
        <begin position="22"/>
        <end position="1075"/>
    </location>
</feature>
<dbReference type="SUPFAM" id="SSF56935">
    <property type="entry name" value="Porins"/>
    <property type="match status" value="1"/>
</dbReference>
<accession>A0A2K0XMD3</accession>
<comment type="subcellular location">
    <subcellularLocation>
        <location evidence="1 7">Cell outer membrane</location>
        <topology evidence="1 7">Multi-pass membrane protein</topology>
    </subcellularLocation>
</comment>
<keyword evidence="6 7" id="KW-0998">Cell outer membrane</keyword>
<dbReference type="NCBIfam" id="TIGR04057">
    <property type="entry name" value="SusC_RagA_signa"/>
    <property type="match status" value="1"/>
</dbReference>
<sequence>MKRRLFLMMSFLLFMIGTAFAQTDVSGTIISKEDGQPVVGATIQVVGSGTGAISDIDGKFKLTLPQGKKTLRISYVGMESQDVTAKSNMRIVMIPVQKSIDEVIVVAYGTAKKSAFTGSAGVLKEDEISKVQVTNPVDALRGKVSGVQMTRQSGQPGGSSPAIRIRGISSINSGNAPLIILDGVPFDGDMNSLNPADIESETVLKDAASAALYGARGANGVIIITTKNGRKDHASITFDAKWGSNSRMLPDYEYINHPAAYYEMWYKGLYNYAIDKRKSSPLEAYRFANENLTSNTSFGLGYNVYNVPTNEYLIGKNGKLNPNATLGNVITAPNGTKYMLYPDNWIDAIYKNSMRQEYNLSANGSTEKSTFFGSANYLKYDGISPNSDYTRFSGRMKADYQMKPWLKLGGNFSYSHYESNSLRDGGKGGAPDNVFAMATIAPIYPLYLRDENGNIMTFANGGIPAYDYGDGQTLGIPRAFLPNANGLSDNLLNQNGEEGNSFSAIGTAEIRFLKDFKFTTTNSVFVDEYRGITTHNPWLGHYAAQKGAVQRSHNRTWSYNYQQLLNWHHEYGAHEVEAMLGHEYYRSRGYNIFGERQKTFSNESSEMNQAILVIDTGSSMGDYNTEGWFGRVQYNYDQRYFGSMSYRRDASSRFHPDHRWGNFWSLGGAWLVSKESWMKTNWINELKLKASYGEQGNDRIGNFRYTYMYNIVNSNGEVAITPATVGNEDITWEKGGNFNTGIDFTLFGSRLSGSLEYFYRTTTDMLAWYTLPGTTGYTGYYKNIGNMANSGVEIELNGDLIRTKDFTWSAHLNFTTYKNRITKLAQESKNAVVDGVEGYMSDGYFYGEDQPLNVFRMYRYAGVDHKTGEALYYKNVYETDANGKRVLDSKGQPIVKELTTVKTTGEADYYLCGTSLPDGYGGFGTSFNFKGFDFSIDFAYQIGGQYYDGTYASAMSLSRGYAFHVDMLNAWSPENTESNIPRIQSNDEFSTAYSDRFLINASSLSLQNITLGYTLPSKLTTSWGLEKIRIYGVADNVWLWSKRQGMDPRQSIDGTGNNVNYSPIRTITGGISITF</sequence>
<evidence type="ECO:0000256" key="4">
    <source>
        <dbReference type="ARBA" id="ARBA00022692"/>
    </source>
</evidence>
<dbReference type="PROSITE" id="PS52016">
    <property type="entry name" value="TONB_DEPENDENT_REC_3"/>
    <property type="match status" value="1"/>
</dbReference>
<comment type="caution">
    <text evidence="10">The sequence shown here is derived from an EMBL/GenBank/DDBJ whole genome shotgun (WGS) entry which is preliminary data.</text>
</comment>
<comment type="similarity">
    <text evidence="7">Belongs to the TonB-dependent receptor family.</text>
</comment>
<feature type="signal peptide" evidence="8">
    <location>
        <begin position="1"/>
        <end position="21"/>
    </location>
</feature>
<reference evidence="10 11" key="1">
    <citation type="submission" date="2017-03" db="EMBL/GenBank/DDBJ databases">
        <authorList>
            <person name="Afonso C.L."/>
            <person name="Miller P.J."/>
            <person name="Scott M.A."/>
            <person name="Spackman E."/>
            <person name="Goraichik I."/>
            <person name="Dimitrov K.M."/>
            <person name="Suarez D.L."/>
            <person name="Swayne D.E."/>
        </authorList>
    </citation>
    <scope>NUCLEOTIDE SEQUENCE [LARGE SCALE GENOMIC DNA]</scope>
    <source>
        <strain evidence="10 11">DNF00076</strain>
    </source>
</reference>
<dbReference type="NCBIfam" id="TIGR04056">
    <property type="entry name" value="OMP_RagA_SusC"/>
    <property type="match status" value="1"/>
</dbReference>
<dbReference type="GO" id="GO:0009279">
    <property type="term" value="C:cell outer membrane"/>
    <property type="evidence" value="ECO:0007669"/>
    <property type="project" value="UniProtKB-SubCell"/>
</dbReference>
<dbReference type="Gene3D" id="2.60.40.1120">
    <property type="entry name" value="Carboxypeptidase-like, regulatory domain"/>
    <property type="match status" value="1"/>
</dbReference>
<evidence type="ECO:0000256" key="3">
    <source>
        <dbReference type="ARBA" id="ARBA00022452"/>
    </source>
</evidence>
<keyword evidence="5 7" id="KW-0472">Membrane</keyword>
<evidence type="ECO:0000313" key="11">
    <source>
        <dbReference type="Proteomes" id="UP000236634"/>
    </source>
</evidence>
<evidence type="ECO:0000259" key="9">
    <source>
        <dbReference type="Pfam" id="PF07715"/>
    </source>
</evidence>